<gene>
    <name evidence="2" type="ORF">ARMOST_20098</name>
</gene>
<evidence type="ECO:0000313" key="2">
    <source>
        <dbReference type="EMBL" id="SJL16572.1"/>
    </source>
</evidence>
<feature type="compositionally biased region" description="Basic residues" evidence="1">
    <location>
        <begin position="452"/>
        <end position="465"/>
    </location>
</feature>
<feature type="region of interest" description="Disordered" evidence="1">
    <location>
        <begin position="399"/>
        <end position="465"/>
    </location>
</feature>
<dbReference type="OrthoDB" id="10590863at2759"/>
<sequence>MHNEMGWITNLWFTESPLEPGDSSAVAYQIILAYAYDYDQNALDFPYLMTDMLNKLASLTGPLGGAKFQLNYCLRNPGGGDPMVAGHIYSHADGQSQHHFHEDVEFKLIKIKHFSDFARAWASWSGAALLCGLSDKSVPRNEQGICLFDVDASNCSPNLLVEKLHEYFQGLFGDVWLGQTLNWQNVQNNPKRFYDTRKYKFPSNMLHNLFDLNTGSLYAIAKFLLGLQEPFQFLVDGSTVDQQAKPNASLNDEAEAHVDEEPNVHINELENNGAEAHVEEPDTHVDEGPDAHLNEEPDAHINELEKTPYPCLNNNAEAHIEEPDAHVDEDPNTRLNKEPNAHIDMPIDEHVNNELDAHANKPENETPDNDLNKPTINQPDIATKLGGECSSFKLIPEQPAGKALCPSGGTEKGKGRKRSAESHVASVSGIVSPPSKRTRLSILRKAEDTTRKTRAVAAKKKKMAK</sequence>
<protein>
    <submittedName>
        <fullName evidence="2">Uncharacterized protein</fullName>
    </submittedName>
</protein>
<organism evidence="2 3">
    <name type="scientific">Armillaria ostoyae</name>
    <name type="common">Armillaria root rot fungus</name>
    <dbReference type="NCBI Taxonomy" id="47428"/>
    <lineage>
        <taxon>Eukaryota</taxon>
        <taxon>Fungi</taxon>
        <taxon>Dikarya</taxon>
        <taxon>Basidiomycota</taxon>
        <taxon>Agaricomycotina</taxon>
        <taxon>Agaricomycetes</taxon>
        <taxon>Agaricomycetidae</taxon>
        <taxon>Agaricales</taxon>
        <taxon>Marasmiineae</taxon>
        <taxon>Physalacriaceae</taxon>
        <taxon>Armillaria</taxon>
    </lineage>
</organism>
<dbReference type="Proteomes" id="UP000219338">
    <property type="component" value="Unassembled WGS sequence"/>
</dbReference>
<dbReference type="AlphaFoldDB" id="A0A284S6D3"/>
<evidence type="ECO:0000256" key="1">
    <source>
        <dbReference type="SAM" id="MobiDB-lite"/>
    </source>
</evidence>
<dbReference type="STRING" id="47428.A0A284S6D3"/>
<proteinExistence type="predicted"/>
<accession>A0A284S6D3</accession>
<reference evidence="3" key="1">
    <citation type="journal article" date="2017" name="Nat. Ecol. Evol.">
        <title>Genome expansion and lineage-specific genetic innovations in the forest pathogenic fungi Armillaria.</title>
        <authorList>
            <person name="Sipos G."/>
            <person name="Prasanna A.N."/>
            <person name="Walter M.C."/>
            <person name="O'Connor E."/>
            <person name="Balint B."/>
            <person name="Krizsan K."/>
            <person name="Kiss B."/>
            <person name="Hess J."/>
            <person name="Varga T."/>
            <person name="Slot J."/>
            <person name="Riley R."/>
            <person name="Boka B."/>
            <person name="Rigling D."/>
            <person name="Barry K."/>
            <person name="Lee J."/>
            <person name="Mihaltcheva S."/>
            <person name="LaButti K."/>
            <person name="Lipzen A."/>
            <person name="Waldron R."/>
            <person name="Moloney N.M."/>
            <person name="Sperisen C."/>
            <person name="Kredics L."/>
            <person name="Vagvoelgyi C."/>
            <person name="Patrignani A."/>
            <person name="Fitzpatrick D."/>
            <person name="Nagy I."/>
            <person name="Doyle S."/>
            <person name="Anderson J.B."/>
            <person name="Grigoriev I.V."/>
            <person name="Gueldener U."/>
            <person name="Muensterkoetter M."/>
            <person name="Nagy L.G."/>
        </authorList>
    </citation>
    <scope>NUCLEOTIDE SEQUENCE [LARGE SCALE GENOMIC DNA]</scope>
    <source>
        <strain evidence="3">C18/9</strain>
    </source>
</reference>
<name>A0A284S6D3_ARMOS</name>
<evidence type="ECO:0000313" key="3">
    <source>
        <dbReference type="Proteomes" id="UP000219338"/>
    </source>
</evidence>
<keyword evidence="3" id="KW-1185">Reference proteome</keyword>
<dbReference type="EMBL" id="FUEG01000036">
    <property type="protein sequence ID" value="SJL16572.1"/>
    <property type="molecule type" value="Genomic_DNA"/>
</dbReference>